<evidence type="ECO:0000313" key="2">
    <source>
        <dbReference type="EMBL" id="KAE9586796.1"/>
    </source>
</evidence>
<protein>
    <submittedName>
        <fullName evidence="2">Uncharacterized protein</fullName>
    </submittedName>
</protein>
<reference evidence="3" key="1">
    <citation type="journal article" date="2020" name="Nat. Commun.">
        <title>Genome sequence of the cluster root forming white lupin.</title>
        <authorList>
            <person name="Hufnagel B."/>
            <person name="Marques A."/>
            <person name="Soriano A."/>
            <person name="Marques L."/>
            <person name="Divol F."/>
            <person name="Doumas P."/>
            <person name="Sallet E."/>
            <person name="Mancinotti D."/>
            <person name="Carrere S."/>
            <person name="Marande W."/>
            <person name="Arribat S."/>
            <person name="Keller J."/>
            <person name="Huneau C."/>
            <person name="Blein T."/>
            <person name="Aime D."/>
            <person name="Laguerre M."/>
            <person name="Taylor J."/>
            <person name="Schubert V."/>
            <person name="Nelson M."/>
            <person name="Geu-Flores F."/>
            <person name="Crespi M."/>
            <person name="Gallardo-Guerrero K."/>
            <person name="Delaux P.-M."/>
            <person name="Salse J."/>
            <person name="Berges H."/>
            <person name="Guyot R."/>
            <person name="Gouzy J."/>
            <person name="Peret B."/>
        </authorList>
    </citation>
    <scope>NUCLEOTIDE SEQUENCE [LARGE SCALE GENOMIC DNA]</scope>
    <source>
        <strain evidence="3">cv. Amiga</strain>
    </source>
</reference>
<evidence type="ECO:0000256" key="1">
    <source>
        <dbReference type="SAM" id="Phobius"/>
    </source>
</evidence>
<keyword evidence="1" id="KW-0472">Membrane</keyword>
<sequence>MKITHWVLLLKTRTCNERIVPSELLQGICIYWDAVVALHCGLLAYLKGKRHIKMA</sequence>
<feature type="transmembrane region" description="Helical" evidence="1">
    <location>
        <begin position="24"/>
        <end position="46"/>
    </location>
</feature>
<proteinExistence type="predicted"/>
<gene>
    <name evidence="2" type="ORF">Lalb_Chr23g0266981</name>
</gene>
<dbReference type="EMBL" id="WOCE01000023">
    <property type="protein sequence ID" value="KAE9586796.1"/>
    <property type="molecule type" value="Genomic_DNA"/>
</dbReference>
<dbReference type="AlphaFoldDB" id="A0A6A4MTX3"/>
<evidence type="ECO:0000313" key="3">
    <source>
        <dbReference type="Proteomes" id="UP000447434"/>
    </source>
</evidence>
<keyword evidence="1" id="KW-1133">Transmembrane helix</keyword>
<keyword evidence="3" id="KW-1185">Reference proteome</keyword>
<name>A0A6A4MTX3_LUPAL</name>
<dbReference type="Proteomes" id="UP000447434">
    <property type="component" value="Chromosome 23"/>
</dbReference>
<accession>A0A6A4MTX3</accession>
<comment type="caution">
    <text evidence="2">The sequence shown here is derived from an EMBL/GenBank/DDBJ whole genome shotgun (WGS) entry which is preliminary data.</text>
</comment>
<keyword evidence="1" id="KW-0812">Transmembrane</keyword>
<organism evidence="2 3">
    <name type="scientific">Lupinus albus</name>
    <name type="common">White lupine</name>
    <name type="synonym">Lupinus termis</name>
    <dbReference type="NCBI Taxonomy" id="3870"/>
    <lineage>
        <taxon>Eukaryota</taxon>
        <taxon>Viridiplantae</taxon>
        <taxon>Streptophyta</taxon>
        <taxon>Embryophyta</taxon>
        <taxon>Tracheophyta</taxon>
        <taxon>Spermatophyta</taxon>
        <taxon>Magnoliopsida</taxon>
        <taxon>eudicotyledons</taxon>
        <taxon>Gunneridae</taxon>
        <taxon>Pentapetalae</taxon>
        <taxon>rosids</taxon>
        <taxon>fabids</taxon>
        <taxon>Fabales</taxon>
        <taxon>Fabaceae</taxon>
        <taxon>Papilionoideae</taxon>
        <taxon>50 kb inversion clade</taxon>
        <taxon>genistoids sensu lato</taxon>
        <taxon>core genistoids</taxon>
        <taxon>Genisteae</taxon>
        <taxon>Lupinus</taxon>
    </lineage>
</organism>